<dbReference type="Pfam" id="PF09369">
    <property type="entry name" value="MZB"/>
    <property type="match status" value="1"/>
</dbReference>
<dbReference type="Pfam" id="PF00271">
    <property type="entry name" value="Helicase_C"/>
    <property type="match status" value="1"/>
</dbReference>
<dbReference type="GO" id="GO:0036297">
    <property type="term" value="P:interstrand cross-link repair"/>
    <property type="evidence" value="ECO:0007669"/>
    <property type="project" value="TreeGrafter"/>
</dbReference>
<dbReference type="EMBL" id="VKAD01000001">
    <property type="protein sequence ID" value="TXR53684.1"/>
    <property type="molecule type" value="Genomic_DNA"/>
</dbReference>
<evidence type="ECO:0000259" key="5">
    <source>
        <dbReference type="PROSITE" id="PS51194"/>
    </source>
</evidence>
<dbReference type="PANTHER" id="PTHR47957:SF3">
    <property type="entry name" value="ATP-DEPENDENT HELICASE HRQ1"/>
    <property type="match status" value="1"/>
</dbReference>
<dbReference type="InterPro" id="IPR027417">
    <property type="entry name" value="P-loop_NTPase"/>
</dbReference>
<feature type="domain" description="Helicase ATP-binding" evidence="4">
    <location>
        <begin position="106"/>
        <end position="313"/>
    </location>
</feature>
<dbReference type="Pfam" id="PF00270">
    <property type="entry name" value="DEAD"/>
    <property type="match status" value="1"/>
</dbReference>
<evidence type="ECO:0000313" key="7">
    <source>
        <dbReference type="Proteomes" id="UP000321764"/>
    </source>
</evidence>
<dbReference type="GO" id="GO:0003676">
    <property type="term" value="F:nucleic acid binding"/>
    <property type="evidence" value="ECO:0007669"/>
    <property type="project" value="InterPro"/>
</dbReference>
<feature type="domain" description="Helicase C-terminal" evidence="5">
    <location>
        <begin position="1012"/>
        <end position="1181"/>
    </location>
</feature>
<dbReference type="InterPro" id="IPR018973">
    <property type="entry name" value="MZB"/>
</dbReference>
<dbReference type="PROSITE" id="PS51192">
    <property type="entry name" value="HELICASE_ATP_BIND_1"/>
    <property type="match status" value="1"/>
</dbReference>
<dbReference type="PROSITE" id="PS51194">
    <property type="entry name" value="HELICASE_CTER"/>
    <property type="match status" value="1"/>
</dbReference>
<organism evidence="6 7">
    <name type="scientific">Reinekea thalattae</name>
    <dbReference type="NCBI Taxonomy" id="2593301"/>
    <lineage>
        <taxon>Bacteria</taxon>
        <taxon>Pseudomonadati</taxon>
        <taxon>Pseudomonadota</taxon>
        <taxon>Gammaproteobacteria</taxon>
        <taxon>Oceanospirillales</taxon>
        <taxon>Saccharospirillaceae</taxon>
        <taxon>Reinekea</taxon>
    </lineage>
</organism>
<reference evidence="6 7" key="1">
    <citation type="submission" date="2019-07" db="EMBL/GenBank/DDBJ databases">
        <title>Reinekea sp. strain SSH23 genome sequencing and assembly.</title>
        <authorList>
            <person name="Kim I."/>
        </authorList>
    </citation>
    <scope>NUCLEOTIDE SEQUENCE [LARGE SCALE GENOMIC DNA]</scope>
    <source>
        <strain evidence="6 7">SSH23</strain>
    </source>
</reference>
<dbReference type="SUPFAM" id="SSF52540">
    <property type="entry name" value="P-loop containing nucleoside triphosphate hydrolases"/>
    <property type="match status" value="2"/>
</dbReference>
<proteinExistence type="predicted"/>
<dbReference type="PANTHER" id="PTHR47957">
    <property type="entry name" value="ATP-DEPENDENT HELICASE HRQ1"/>
    <property type="match status" value="1"/>
</dbReference>
<comment type="caution">
    <text evidence="6">The sequence shown here is derived from an EMBL/GenBank/DDBJ whole genome shotgun (WGS) entry which is preliminary data.</text>
</comment>
<dbReference type="InterPro" id="IPR001650">
    <property type="entry name" value="Helicase_C-like"/>
</dbReference>
<keyword evidence="7" id="KW-1185">Reference proteome</keyword>
<keyword evidence="6" id="KW-0347">Helicase</keyword>
<evidence type="ECO:0000256" key="2">
    <source>
        <dbReference type="ARBA" id="ARBA00022840"/>
    </source>
</evidence>
<accession>A0A5C8Z8L1</accession>
<evidence type="ECO:0000313" key="6">
    <source>
        <dbReference type="EMBL" id="TXR53684.1"/>
    </source>
</evidence>
<dbReference type="Proteomes" id="UP000321764">
    <property type="component" value="Unassembled WGS sequence"/>
</dbReference>
<dbReference type="InterPro" id="IPR014001">
    <property type="entry name" value="Helicase_ATP-bd"/>
</dbReference>
<dbReference type="RefSeq" id="WP_147713084.1">
    <property type="nucleotide sequence ID" value="NZ_VKAD01000001.1"/>
</dbReference>
<keyword evidence="1" id="KW-0547">Nucleotide-binding</keyword>
<dbReference type="Gene3D" id="3.40.50.300">
    <property type="entry name" value="P-loop containing nucleotide triphosphate hydrolases"/>
    <property type="match status" value="2"/>
</dbReference>
<protein>
    <submittedName>
        <fullName evidence="6">DEAD/DEAH box helicase</fullName>
    </submittedName>
</protein>
<feature type="region of interest" description="Disordered" evidence="3">
    <location>
        <begin position="1551"/>
        <end position="1571"/>
    </location>
</feature>
<dbReference type="GO" id="GO:0005524">
    <property type="term" value="F:ATP binding"/>
    <property type="evidence" value="ECO:0007669"/>
    <property type="project" value="UniProtKB-KW"/>
</dbReference>
<dbReference type="GO" id="GO:0043138">
    <property type="term" value="F:3'-5' DNA helicase activity"/>
    <property type="evidence" value="ECO:0007669"/>
    <property type="project" value="TreeGrafter"/>
</dbReference>
<dbReference type="OrthoDB" id="9815222at2"/>
<name>A0A5C8Z8L1_9GAMM</name>
<dbReference type="SMART" id="SM00490">
    <property type="entry name" value="HELICc"/>
    <property type="match status" value="1"/>
</dbReference>
<keyword evidence="2" id="KW-0067">ATP-binding</keyword>
<sequence length="2098" mass="236303">MKPFFIDLKEQANQRAKESTLSVLGISNPGLRKHLAEQFDGADPFLNGPVLEQMFGWEQSETIVSELAGSTLSSGLIDALDSDDNGRYAFKKEWKPFEHQLSSWNTLLDSNPKSAVITSGTGSGKTECFMVPVLEDLYRESQTEGALTGVRALFLYPLNALINSQRERLNAWSSHFNGDIRFCLFNRNTPDDLNAQQKQVQAKNPQEVMSRNQLRENPASILVTNGTMLEYMLVRQSDAPIIEQSKGKLRWIVLDEAHTYVGSQAAELALQLKRVLQAFEVEAKNVRFVATSATIAGEEAEEQLKQYLSDLAGVSTDQIVVIGGRRVTPKLDNPLAQDLPLYEILSIEPEGEDPVSKKAKADKEVSNKRYSALESSCLARELRTLLTKENGRPQTTDEILHALKKYKLTEAELGRWLDVCTATRKTSNGEAFLKIRAHFFQRTMQGLWSCIDTNCPDKKSTPLYGEWPFGMVYGQNRSTCTCGFPVLEVSFCQECNEPHLIGLSKPQVSSPPKLMQWTGKVNDEFSLLDEGEKEFDESRSDQHPKATRERLEVFSYLPNEETEYLPTKVSRKGIVGSSEPDSILLAQLESDAEQCRSCGFKGRGPHGKPFRRALLGAPFYTTNAIPTVLEYCPDAVKEKKDDPGPNMLPARGRRLITFTDSRQGTAKMSIKMQQEAERSKLRGLVFERLQSMIEENEAVSDELFEKVKDYSSMPLNVLEPLMPAIESASPKQAKYLQEYIEVKKSGSTVISPSVITWDELIDSLVKSRDLSESMLNENKRLAPEVFGKNTGKNDLAAMLLTREFARRPKRQNNLETQGLIQIVYPGIDQLESVPEHWLEYGLDLNDWKDYLYFCMDFFIRENTFVDINRDWKKWIGMLFSSKTLISPDSKDDEEVRVKKWPMYKKGKGVQRRIVEILIRATAINPENPSGEDLINSWLRNAWKVLVDSKNKLLTASSETSQYSLNLNNVSFSLLTSGYVCPITNKILNRAFRGFTPYLARNKSNQDLECEKIVLPDVWNIKADGEDPLTEVSIKRKLTIENTVVQGLRERNLWTDINDRAVEGGFYYTTAEHSAQQGASTLKLYEKQFKLGRKNVLNCSTTMEMGVDIGGISAVVMNNVPPHPANFLQRAGRAGRSKEARALSYTICKSNPHDLGVFNQPTWPFVTSIPAPHVEFSSAKLVQRHVNSYLLGTFLTTQIEATKSERINLQLIWFFLPEGSRDSFANEFKNWVKFLKPKYRNGIKTIVTGTALTGASSNSLIESAIKKLNEIQTRWIEDYEYLEEQLKIAEVESPYAFKLESEKHRLCSEYLLKDLATRGFLPGYGFPTDVVNLDIDNVADFIRRQEKKKNTNTREDNVSRSREMPSRNLAMAIREYAPGSEVALDGRVHRVAGISLTGVMSGLKDNQKFDLAWRCPHCGQTGYEDSANKKDQVDLFCTNEHCGKKIPSSIHLSSGDIVCQKKVLRPAGFAVDFYEEPTNNFQNQSFVPVQPAWVSASTSAITLPYRGMGTMKVDSNGSVFYHSSGHNGNGYAICLACGKAESMTSIGEFPKALTPDGIHTPPRPTKFDKGEDNKLLECSGSAKLMPGIHLGAHTATDVFELALMNPATGEHISDDEAGRIIATTLVVALRAALTKQLGISKNEINYSIRPAIVEGSKEVLVLQLFDAVSGGAGFATSAPSHIEAVLKGMVNELHCISNCNDACSKCLLEVDSRHDVDKLDRHAALDWLGENFTQYIKLDENLIGLVHGAEYCPRPLRSQMTEWLNQGVSEVKFILSENVDSWDLSLSIVKPWLYAFLERDVDVSFLLPETEFGDEVREYLYQLERIGVKHISSQYKGHVVFQAKTKKGWRSAAVQSDEPRILGSEWLETREPVVISNYEDEIVGKVISFEPVIELEKTVKIKPHKELNGRLTGFGARLVDSLCQKSPAFKALLDNQTVKSISYSDRYLKSPEVVLMLAEFVGELAINSGTNINVSTHFLDKDSKWSPTRLRNNWRWEEDFKKVAQIWIKLESKGQVDFHLHYNTHELPHFRTMIIEFESGDKAEVIFDQGFGHWSIDGRFDFDNSYEEQIKELARIKDSLKVYTRSDHPTAIYVSVLNV</sequence>
<evidence type="ECO:0000256" key="1">
    <source>
        <dbReference type="ARBA" id="ARBA00022741"/>
    </source>
</evidence>
<dbReference type="GO" id="GO:0006289">
    <property type="term" value="P:nucleotide-excision repair"/>
    <property type="evidence" value="ECO:0007669"/>
    <property type="project" value="TreeGrafter"/>
</dbReference>
<dbReference type="InterPro" id="IPR011545">
    <property type="entry name" value="DEAD/DEAH_box_helicase_dom"/>
</dbReference>
<dbReference type="SMART" id="SM00487">
    <property type="entry name" value="DEXDc"/>
    <property type="match status" value="1"/>
</dbReference>
<evidence type="ECO:0000256" key="3">
    <source>
        <dbReference type="SAM" id="MobiDB-lite"/>
    </source>
</evidence>
<keyword evidence="6" id="KW-0378">Hydrolase</keyword>
<gene>
    <name evidence="6" type="ORF">FME95_03745</name>
</gene>
<evidence type="ECO:0000259" key="4">
    <source>
        <dbReference type="PROSITE" id="PS51192"/>
    </source>
</evidence>